<reference evidence="1" key="1">
    <citation type="submission" date="2020-01" db="EMBL/GenBank/DDBJ databases">
        <authorList>
            <person name="Mishra B."/>
        </authorList>
    </citation>
    <scope>NUCLEOTIDE SEQUENCE [LARGE SCALE GENOMIC DNA]</scope>
</reference>
<organism evidence="1 2">
    <name type="scientific">Microthlaspi erraticum</name>
    <dbReference type="NCBI Taxonomy" id="1685480"/>
    <lineage>
        <taxon>Eukaryota</taxon>
        <taxon>Viridiplantae</taxon>
        <taxon>Streptophyta</taxon>
        <taxon>Embryophyta</taxon>
        <taxon>Tracheophyta</taxon>
        <taxon>Spermatophyta</taxon>
        <taxon>Magnoliopsida</taxon>
        <taxon>eudicotyledons</taxon>
        <taxon>Gunneridae</taxon>
        <taxon>Pentapetalae</taxon>
        <taxon>rosids</taxon>
        <taxon>malvids</taxon>
        <taxon>Brassicales</taxon>
        <taxon>Brassicaceae</taxon>
        <taxon>Coluteocarpeae</taxon>
        <taxon>Microthlaspi</taxon>
    </lineage>
</organism>
<dbReference type="OrthoDB" id="1852000at2759"/>
<sequence length="256" mass="29375">MEQPILVCGKWSFYRNSWFFLVDKSKGGRVVGVGRKTSFTQLMRMVDYWKAHRTLKFARRLVSGSFEIGYQDLPIYLYMIRRANPGTLTKLEIDGKDRFKYLFIAFSAIIHGFRYIRKVVVVDEIFLQGKYRCSEEGGGGIPSLGFQSDICSDSRYNFTTSNIAESMNQVLSHARGYPIVQLVDAARSMSTRWFAARKRNASLMKTLLTTGVEKLLESRVDNSKLWTAQEIDNDQIQVTCGGIFQYNGEKVYMPEI</sequence>
<accession>A0A6D2JTC9</accession>
<evidence type="ECO:0000313" key="1">
    <source>
        <dbReference type="EMBL" id="CAA7043472.1"/>
    </source>
</evidence>
<protein>
    <submittedName>
        <fullName evidence="1">Uncharacterized protein</fullName>
    </submittedName>
</protein>
<comment type="caution">
    <text evidence="1">The sequence shown here is derived from an EMBL/GenBank/DDBJ whole genome shotgun (WGS) entry which is preliminary data.</text>
</comment>
<dbReference type="Proteomes" id="UP000467841">
    <property type="component" value="Unassembled WGS sequence"/>
</dbReference>
<dbReference type="AlphaFoldDB" id="A0A6D2JTC9"/>
<evidence type="ECO:0000313" key="2">
    <source>
        <dbReference type="Proteomes" id="UP000467841"/>
    </source>
</evidence>
<dbReference type="PANTHER" id="PTHR31973:SF195">
    <property type="entry name" value="MUDR FAMILY TRANSPOSASE"/>
    <property type="match status" value="1"/>
</dbReference>
<name>A0A6D2JTC9_9BRAS</name>
<proteinExistence type="predicted"/>
<dbReference type="EMBL" id="CACVBM020001280">
    <property type="protein sequence ID" value="CAA7043472.1"/>
    <property type="molecule type" value="Genomic_DNA"/>
</dbReference>
<keyword evidence="2" id="KW-1185">Reference proteome</keyword>
<dbReference type="PANTHER" id="PTHR31973">
    <property type="entry name" value="POLYPROTEIN, PUTATIVE-RELATED"/>
    <property type="match status" value="1"/>
</dbReference>
<gene>
    <name evidence="1" type="ORF">MERR_LOCUS30707</name>
</gene>